<sequence>MSNHSGSYMLNDVLYKLDELGVFKVLGEDKTLEFVQWLCEYTEEEYDTNPGEILDGIGAKLKICYSCLERKEDVNEYGLCKECRED</sequence>
<dbReference type="KEGG" id="cki:Calkr_0677"/>
<protein>
    <submittedName>
        <fullName evidence="1">Uncharacterized protein</fullName>
    </submittedName>
</protein>
<dbReference type="OrthoDB" id="163741at2"/>
<evidence type="ECO:0000313" key="2">
    <source>
        <dbReference type="Proteomes" id="UP000009256"/>
    </source>
</evidence>
<dbReference type="eggNOG" id="ENOG502ZVVF">
    <property type="taxonomic scope" value="Bacteria"/>
</dbReference>
<organism evidence="1 2">
    <name type="scientific">Caldicellulosiruptor acetigenus (strain ATCC 700853 / DSM 12137 / I77R1B)</name>
    <name type="common">Caldicellulosiruptor kristjanssonii</name>
    <dbReference type="NCBI Taxonomy" id="632335"/>
    <lineage>
        <taxon>Bacteria</taxon>
        <taxon>Bacillati</taxon>
        <taxon>Bacillota</taxon>
        <taxon>Bacillota incertae sedis</taxon>
        <taxon>Caldicellulosiruptorales</taxon>
        <taxon>Caldicellulosiruptoraceae</taxon>
        <taxon>Caldicellulosiruptor</taxon>
    </lineage>
</organism>
<keyword evidence="2" id="KW-1185">Reference proteome</keyword>
<reference key="1">
    <citation type="submission" date="2010-11" db="EMBL/GenBank/DDBJ databases">
        <title>Complete sequence of chromosome of Caldicellulosiruptor kristjanssonii 177R1B.</title>
        <authorList>
            <consortium name="US DOE Joint Genome Institute"/>
            <person name="Lucas S."/>
            <person name="Copeland A."/>
            <person name="Lapidus A."/>
            <person name="Cheng J.-F."/>
            <person name="Bruce D."/>
            <person name="Goodwin L."/>
            <person name="Pitluck S."/>
            <person name="Davenport K."/>
            <person name="Detter J.C."/>
            <person name="Han C."/>
            <person name="Tapia R."/>
            <person name="Land M."/>
            <person name="Hauser L."/>
            <person name="Jeffries C."/>
            <person name="Kyrpides N."/>
            <person name="Ivanova N."/>
            <person name="Mikhailova N."/>
            <person name="Blumer-Schuette S.E."/>
            <person name="Kelly R.M."/>
            <person name="Woyke T."/>
        </authorList>
    </citation>
    <scope>NUCLEOTIDE SEQUENCE</scope>
    <source>
        <strain>177R1B</strain>
    </source>
</reference>
<dbReference type="AlphaFoldDB" id="E4SAK3"/>
<name>E4SAK3_CALA7</name>
<dbReference type="HOGENOM" id="CLU_2536985_0_0_9"/>
<dbReference type="Proteomes" id="UP000009256">
    <property type="component" value="Chromosome"/>
</dbReference>
<accession>E4SAK3</accession>
<proteinExistence type="predicted"/>
<evidence type="ECO:0000313" key="1">
    <source>
        <dbReference type="EMBL" id="ADQ40212.1"/>
    </source>
</evidence>
<dbReference type="RefSeq" id="WP_013432041.1">
    <property type="nucleotide sequence ID" value="NC_014721.1"/>
</dbReference>
<gene>
    <name evidence="1" type="ordered locus">Calkr_0677</name>
</gene>
<dbReference type="EMBL" id="CP002326">
    <property type="protein sequence ID" value="ADQ40212.1"/>
    <property type="molecule type" value="Genomic_DNA"/>
</dbReference>
<reference evidence="1 2" key="2">
    <citation type="journal article" date="2011" name="J. Bacteriol.">
        <title>Complete genome sequences for the anaerobic, extremely thermophilic plant biomass-degrading bacteria Caldicellulosiruptor hydrothermalis, Caldicellulosiruptor kristjanssonii, Caldicellulosiruptor kronotskyensis, Caldicellulosiruptor owensenis, and Caldicellulosiruptor lactoaceticus.</title>
        <authorList>
            <person name="Blumer-Schuette S.E."/>
            <person name="Ozdemir I."/>
            <person name="Mistry D."/>
            <person name="Lucas S."/>
            <person name="Lapidus A."/>
            <person name="Cheng J.F."/>
            <person name="Goodwin L.A."/>
            <person name="Pitluck S."/>
            <person name="Land M.L."/>
            <person name="Hauser L.J."/>
            <person name="Woyke T."/>
            <person name="Mikhailova N."/>
            <person name="Pati A."/>
            <person name="Kyrpides N.C."/>
            <person name="Ivanova N."/>
            <person name="Detter J.C."/>
            <person name="Walston-Davenport K."/>
            <person name="Han S."/>
            <person name="Adams M.W."/>
            <person name="Kelly R.M."/>
        </authorList>
    </citation>
    <scope>NUCLEOTIDE SEQUENCE [LARGE SCALE GENOMIC DNA]</scope>
    <source>
        <strain evidence="2">ATCC 700853 / DSM 12137 / I77R1B</strain>
    </source>
</reference>